<dbReference type="AlphaFoldDB" id="A0A0A8Y8M9"/>
<accession>A0A0A8Y8M9</accession>
<reference evidence="1" key="1">
    <citation type="submission" date="2014-09" db="EMBL/GenBank/DDBJ databases">
        <authorList>
            <person name="Magalhaes I.L.F."/>
            <person name="Oliveira U."/>
            <person name="Santos F.R."/>
            <person name="Vidigal T.H.D.A."/>
            <person name="Brescovit A.D."/>
            <person name="Santos A.J."/>
        </authorList>
    </citation>
    <scope>NUCLEOTIDE SEQUENCE</scope>
    <source>
        <tissue evidence="1">Shoot tissue taken approximately 20 cm above the soil surface</tissue>
    </source>
</reference>
<name>A0A0A8Y8M9_ARUDO</name>
<dbReference type="EMBL" id="GBRH01276297">
    <property type="protein sequence ID" value="JAD21598.1"/>
    <property type="molecule type" value="Transcribed_RNA"/>
</dbReference>
<protein>
    <submittedName>
        <fullName evidence="1">Uncharacterized protein</fullName>
    </submittedName>
</protein>
<proteinExistence type="predicted"/>
<sequence>MIPNGQYHEHFPQSTSNLEPYILFNYTGEPNPIAKDHSMKQWPFVLREQTTHQLLLCCCPQINDAVYHTKLY</sequence>
<organism evidence="1">
    <name type="scientific">Arundo donax</name>
    <name type="common">Giant reed</name>
    <name type="synonym">Donax arundinaceus</name>
    <dbReference type="NCBI Taxonomy" id="35708"/>
    <lineage>
        <taxon>Eukaryota</taxon>
        <taxon>Viridiplantae</taxon>
        <taxon>Streptophyta</taxon>
        <taxon>Embryophyta</taxon>
        <taxon>Tracheophyta</taxon>
        <taxon>Spermatophyta</taxon>
        <taxon>Magnoliopsida</taxon>
        <taxon>Liliopsida</taxon>
        <taxon>Poales</taxon>
        <taxon>Poaceae</taxon>
        <taxon>PACMAD clade</taxon>
        <taxon>Arundinoideae</taxon>
        <taxon>Arundineae</taxon>
        <taxon>Arundo</taxon>
    </lineage>
</organism>
<reference evidence="1" key="2">
    <citation type="journal article" date="2015" name="Data Brief">
        <title>Shoot transcriptome of the giant reed, Arundo donax.</title>
        <authorList>
            <person name="Barrero R.A."/>
            <person name="Guerrero F.D."/>
            <person name="Moolhuijzen P."/>
            <person name="Goolsby J.A."/>
            <person name="Tidwell J."/>
            <person name="Bellgard S.E."/>
            <person name="Bellgard M.I."/>
        </authorList>
    </citation>
    <scope>NUCLEOTIDE SEQUENCE</scope>
    <source>
        <tissue evidence="1">Shoot tissue taken approximately 20 cm above the soil surface</tissue>
    </source>
</reference>
<evidence type="ECO:0000313" key="1">
    <source>
        <dbReference type="EMBL" id="JAD21598.1"/>
    </source>
</evidence>